<comment type="caution">
    <text evidence="1">The sequence shown here is derived from an EMBL/GenBank/DDBJ whole genome shotgun (WGS) entry which is preliminary data.</text>
</comment>
<dbReference type="EMBL" id="MU251299">
    <property type="protein sequence ID" value="KAG9249611.1"/>
    <property type="molecule type" value="Genomic_DNA"/>
</dbReference>
<accession>A0A9P7ZCX0</accession>
<organism evidence="1 2">
    <name type="scientific">Emericellopsis atlantica</name>
    <dbReference type="NCBI Taxonomy" id="2614577"/>
    <lineage>
        <taxon>Eukaryota</taxon>
        <taxon>Fungi</taxon>
        <taxon>Dikarya</taxon>
        <taxon>Ascomycota</taxon>
        <taxon>Pezizomycotina</taxon>
        <taxon>Sordariomycetes</taxon>
        <taxon>Hypocreomycetidae</taxon>
        <taxon>Hypocreales</taxon>
        <taxon>Bionectriaceae</taxon>
        <taxon>Emericellopsis</taxon>
    </lineage>
</organism>
<keyword evidence="2" id="KW-1185">Reference proteome</keyword>
<name>A0A9P7ZCX0_9HYPO</name>
<dbReference type="Proteomes" id="UP000887229">
    <property type="component" value="Unassembled WGS sequence"/>
</dbReference>
<dbReference type="RefSeq" id="XP_046113535.1">
    <property type="nucleotide sequence ID" value="XM_046260015.1"/>
</dbReference>
<evidence type="ECO:0000313" key="2">
    <source>
        <dbReference type="Proteomes" id="UP000887229"/>
    </source>
</evidence>
<dbReference type="AlphaFoldDB" id="A0A9P7ZCX0"/>
<dbReference type="GeneID" id="70290918"/>
<proteinExistence type="predicted"/>
<evidence type="ECO:0000313" key="1">
    <source>
        <dbReference type="EMBL" id="KAG9249611.1"/>
    </source>
</evidence>
<sequence>MPPHANLASTWPNAVLWLFQNAAWVSKVRPDSGDAPLGDGSLRVVSTPTRSIRLRLPSQRSVSGQIYQELPALYETGCVCWCYPLYRASLGFGPLKHPKLKLMGQRRRRRVQQFPHHALEKPAANGWYRRQNTLNTTTDRERGWEREPIECGGMLSTLAVSLGHWSRSWSLPLQHREHSEWRCHISNLRLRRGPSALIRIKPAPHAHALSRQLGHFQSLLALKLLPRTMERFTVTPPSGPPRPAIQRSACRLPVCRVPLETTPVGEESLCHRTMHLMALIDISHERCDYEPALAASRYTWDRHGLSARRESSSKTSSATP</sequence>
<protein>
    <submittedName>
        <fullName evidence="1">Uncharacterized protein</fullName>
    </submittedName>
</protein>
<reference evidence="1" key="1">
    <citation type="journal article" date="2021" name="IMA Fungus">
        <title>Genomic characterization of three marine fungi, including Emericellopsis atlantica sp. nov. with signatures of a generalist lifestyle and marine biomass degradation.</title>
        <authorList>
            <person name="Hagestad O.C."/>
            <person name="Hou L."/>
            <person name="Andersen J.H."/>
            <person name="Hansen E.H."/>
            <person name="Altermark B."/>
            <person name="Li C."/>
            <person name="Kuhnert E."/>
            <person name="Cox R.J."/>
            <person name="Crous P.W."/>
            <person name="Spatafora J.W."/>
            <person name="Lail K."/>
            <person name="Amirebrahimi M."/>
            <person name="Lipzen A."/>
            <person name="Pangilinan J."/>
            <person name="Andreopoulos W."/>
            <person name="Hayes R.D."/>
            <person name="Ng V."/>
            <person name="Grigoriev I.V."/>
            <person name="Jackson S.A."/>
            <person name="Sutton T.D.S."/>
            <person name="Dobson A.D.W."/>
            <person name="Rama T."/>
        </authorList>
    </citation>
    <scope>NUCLEOTIDE SEQUENCE</scope>
    <source>
        <strain evidence="1">TS7</strain>
    </source>
</reference>
<gene>
    <name evidence="1" type="ORF">F5Z01DRAFT_473790</name>
</gene>